<evidence type="ECO:0000313" key="11">
    <source>
        <dbReference type="EMBL" id="KIJ45235.1"/>
    </source>
</evidence>
<dbReference type="Proteomes" id="UP000054279">
    <property type="component" value="Unassembled WGS sequence"/>
</dbReference>
<dbReference type="SUPFAM" id="SSF82199">
    <property type="entry name" value="SET domain"/>
    <property type="match status" value="1"/>
</dbReference>
<evidence type="ECO:0000256" key="5">
    <source>
        <dbReference type="ARBA" id="ARBA00022691"/>
    </source>
</evidence>
<dbReference type="Pfam" id="PF05033">
    <property type="entry name" value="Pre-SET"/>
    <property type="match status" value="1"/>
</dbReference>
<feature type="region of interest" description="Disordered" evidence="8">
    <location>
        <begin position="152"/>
        <end position="227"/>
    </location>
</feature>
<dbReference type="InterPro" id="IPR050973">
    <property type="entry name" value="H3K9_Histone-Lys_N-MTase"/>
</dbReference>
<dbReference type="EMBL" id="KN837113">
    <property type="protein sequence ID" value="KIJ45235.1"/>
    <property type="molecule type" value="Genomic_DNA"/>
</dbReference>
<protein>
    <submittedName>
        <fullName evidence="11">Unplaced genomic scaffold SPHSTscaffold_38, whole genome shotgun sequence</fullName>
    </submittedName>
</protein>
<evidence type="ECO:0000256" key="8">
    <source>
        <dbReference type="SAM" id="MobiDB-lite"/>
    </source>
</evidence>
<dbReference type="InterPro" id="IPR046341">
    <property type="entry name" value="SET_dom_sf"/>
</dbReference>
<comment type="subcellular location">
    <subcellularLocation>
        <location evidence="1">Chromosome</location>
    </subcellularLocation>
</comment>
<evidence type="ECO:0000256" key="3">
    <source>
        <dbReference type="ARBA" id="ARBA00022603"/>
    </source>
</evidence>
<dbReference type="Pfam" id="PF00856">
    <property type="entry name" value="SET"/>
    <property type="match status" value="1"/>
</dbReference>
<feature type="domain" description="SET" evidence="9">
    <location>
        <begin position="356"/>
        <end position="478"/>
    </location>
</feature>
<organism evidence="11 12">
    <name type="scientific">Sphaerobolus stellatus (strain SS14)</name>
    <dbReference type="NCBI Taxonomy" id="990650"/>
    <lineage>
        <taxon>Eukaryota</taxon>
        <taxon>Fungi</taxon>
        <taxon>Dikarya</taxon>
        <taxon>Basidiomycota</taxon>
        <taxon>Agaricomycotina</taxon>
        <taxon>Agaricomycetes</taxon>
        <taxon>Phallomycetidae</taxon>
        <taxon>Geastrales</taxon>
        <taxon>Sphaerobolaceae</taxon>
        <taxon>Sphaerobolus</taxon>
    </lineage>
</organism>
<evidence type="ECO:0000259" key="10">
    <source>
        <dbReference type="PROSITE" id="PS50868"/>
    </source>
</evidence>
<gene>
    <name evidence="11" type="ORF">M422DRAFT_779139</name>
</gene>
<dbReference type="InterPro" id="IPR007728">
    <property type="entry name" value="Pre-SET_dom"/>
</dbReference>
<dbReference type="GO" id="GO:0005694">
    <property type="term" value="C:chromosome"/>
    <property type="evidence" value="ECO:0007669"/>
    <property type="project" value="UniProtKB-SubCell"/>
</dbReference>
<evidence type="ECO:0000313" key="12">
    <source>
        <dbReference type="Proteomes" id="UP000054279"/>
    </source>
</evidence>
<dbReference type="GO" id="GO:0042054">
    <property type="term" value="F:histone methyltransferase activity"/>
    <property type="evidence" value="ECO:0007669"/>
    <property type="project" value="InterPro"/>
</dbReference>
<dbReference type="OrthoDB" id="308383at2759"/>
<dbReference type="InterPro" id="IPR003616">
    <property type="entry name" value="Post-SET_dom"/>
</dbReference>
<feature type="domain" description="Post-SET" evidence="10">
    <location>
        <begin position="494"/>
        <end position="510"/>
    </location>
</feature>
<evidence type="ECO:0000256" key="4">
    <source>
        <dbReference type="ARBA" id="ARBA00022679"/>
    </source>
</evidence>
<dbReference type="PANTHER" id="PTHR46223:SF3">
    <property type="entry name" value="HISTONE-LYSINE N-METHYLTRANSFERASE SET-23"/>
    <property type="match status" value="1"/>
</dbReference>
<keyword evidence="4" id="KW-0808">Transferase</keyword>
<dbReference type="GO" id="GO:0032259">
    <property type="term" value="P:methylation"/>
    <property type="evidence" value="ECO:0007669"/>
    <property type="project" value="UniProtKB-KW"/>
</dbReference>
<dbReference type="GO" id="GO:0005634">
    <property type="term" value="C:nucleus"/>
    <property type="evidence" value="ECO:0007669"/>
    <property type="project" value="InterPro"/>
</dbReference>
<evidence type="ECO:0000256" key="7">
    <source>
        <dbReference type="ARBA" id="ARBA00022833"/>
    </source>
</evidence>
<dbReference type="PROSITE" id="PS50280">
    <property type="entry name" value="SET"/>
    <property type="match status" value="1"/>
</dbReference>
<dbReference type="HOGENOM" id="CLU_533371_0_0_1"/>
<keyword evidence="7" id="KW-0862">Zinc</keyword>
<dbReference type="SMART" id="SM00317">
    <property type="entry name" value="SET"/>
    <property type="match status" value="1"/>
</dbReference>
<evidence type="ECO:0000256" key="2">
    <source>
        <dbReference type="ARBA" id="ARBA00022454"/>
    </source>
</evidence>
<evidence type="ECO:0000256" key="1">
    <source>
        <dbReference type="ARBA" id="ARBA00004286"/>
    </source>
</evidence>
<evidence type="ECO:0000256" key="6">
    <source>
        <dbReference type="ARBA" id="ARBA00022723"/>
    </source>
</evidence>
<keyword evidence="12" id="KW-1185">Reference proteome</keyword>
<feature type="compositionally biased region" description="Low complexity" evidence="8">
    <location>
        <begin position="130"/>
        <end position="140"/>
    </location>
</feature>
<feature type="compositionally biased region" description="Basic residues" evidence="8">
    <location>
        <begin position="214"/>
        <end position="224"/>
    </location>
</feature>
<keyword evidence="3" id="KW-0489">Methyltransferase</keyword>
<dbReference type="InterPro" id="IPR001214">
    <property type="entry name" value="SET_dom"/>
</dbReference>
<dbReference type="Gene3D" id="2.170.270.10">
    <property type="entry name" value="SET domain"/>
    <property type="match status" value="1"/>
</dbReference>
<sequence>MIVEKKRKRPQFTHLFTESTDEARCMGVGFREEGPPPRISPASLSQRLRQSRKQMEENLKNTSDPEMTIEKAVSLGLFGLGSSTEPLSRDVASLDESLSQLKIKTQEPKTEPTFLPLPPANASRNHNPIQQSSHVPSPASSVALAINQSVSGFSRPQTARKHPGRGPIQHRAPIPPPPSRPIRSLPSKAPPASLKLSSAMANQAPIILSSQSKSKSKPKPKPKRREVLQRSWTEAANQVGAAAITISEGVSEDDLSNLDPFQYLETGYIYKDMSLIPSPEFLLGCHCNDCKEDFALCQCQMDSDIHDEDDAAVFPYNHKRRFTFPYHIGNYIVECNDKCSCSHECPSRVAQRPRTIPLEIFRTQDCGLGVRSLIPIRKGTVLGMYTGELIKREVGDARGKQHGYIFDLDFMDQHSAEKYSVDGCDCGNWTRFVSHCCEPTCSIYPAVWDSPPSAHQPHLVFVAKNDIPTLVELTIDYRPQARKGKQREKSMDPDSVDCRCGAETCRGSIYG</sequence>
<proteinExistence type="predicted"/>
<dbReference type="AlphaFoldDB" id="A0A0C9W166"/>
<keyword evidence="6" id="KW-0479">Metal-binding</keyword>
<keyword evidence="5" id="KW-0949">S-adenosyl-L-methionine</keyword>
<dbReference type="GO" id="GO:0008270">
    <property type="term" value="F:zinc ion binding"/>
    <property type="evidence" value="ECO:0007669"/>
    <property type="project" value="InterPro"/>
</dbReference>
<evidence type="ECO:0000259" key="9">
    <source>
        <dbReference type="PROSITE" id="PS50280"/>
    </source>
</evidence>
<name>A0A0C9W166_SPHS4</name>
<keyword evidence="2" id="KW-0158">Chromosome</keyword>
<feature type="region of interest" description="Disordered" evidence="8">
    <location>
        <begin position="103"/>
        <end position="140"/>
    </location>
</feature>
<reference evidence="11 12" key="1">
    <citation type="submission" date="2014-06" db="EMBL/GenBank/DDBJ databases">
        <title>Evolutionary Origins and Diversification of the Mycorrhizal Mutualists.</title>
        <authorList>
            <consortium name="DOE Joint Genome Institute"/>
            <consortium name="Mycorrhizal Genomics Consortium"/>
            <person name="Kohler A."/>
            <person name="Kuo A."/>
            <person name="Nagy L.G."/>
            <person name="Floudas D."/>
            <person name="Copeland A."/>
            <person name="Barry K.W."/>
            <person name="Cichocki N."/>
            <person name="Veneault-Fourrey C."/>
            <person name="LaButti K."/>
            <person name="Lindquist E.A."/>
            <person name="Lipzen A."/>
            <person name="Lundell T."/>
            <person name="Morin E."/>
            <person name="Murat C."/>
            <person name="Riley R."/>
            <person name="Ohm R."/>
            <person name="Sun H."/>
            <person name="Tunlid A."/>
            <person name="Henrissat B."/>
            <person name="Grigoriev I.V."/>
            <person name="Hibbett D.S."/>
            <person name="Martin F."/>
        </authorList>
    </citation>
    <scope>NUCLEOTIDE SEQUENCE [LARGE SCALE GENOMIC DNA]</scope>
    <source>
        <strain evidence="11 12">SS14</strain>
    </source>
</reference>
<accession>A0A0C9W166</accession>
<dbReference type="PANTHER" id="PTHR46223">
    <property type="entry name" value="HISTONE-LYSINE N-METHYLTRANSFERASE SUV39H"/>
    <property type="match status" value="1"/>
</dbReference>
<dbReference type="PROSITE" id="PS50868">
    <property type="entry name" value="POST_SET"/>
    <property type="match status" value="1"/>
</dbReference>